<accession>A0A1F7UPW6</accession>
<comment type="caution">
    <text evidence="1">The sequence shown here is derived from an EMBL/GenBank/DDBJ whole genome shotgun (WGS) entry which is preliminary data.</text>
</comment>
<name>A0A1F7UPW6_9BACT</name>
<dbReference type="EMBL" id="MGEH01000002">
    <property type="protein sequence ID" value="OGL79748.1"/>
    <property type="molecule type" value="Genomic_DNA"/>
</dbReference>
<reference evidence="1 2" key="1">
    <citation type="journal article" date="2016" name="Nat. Commun.">
        <title>Thousands of microbial genomes shed light on interconnected biogeochemical processes in an aquifer system.</title>
        <authorList>
            <person name="Anantharaman K."/>
            <person name="Brown C.T."/>
            <person name="Hug L.A."/>
            <person name="Sharon I."/>
            <person name="Castelle C.J."/>
            <person name="Probst A.J."/>
            <person name="Thomas B.C."/>
            <person name="Singh A."/>
            <person name="Wilkins M.J."/>
            <person name="Karaoz U."/>
            <person name="Brodie E.L."/>
            <person name="Williams K.H."/>
            <person name="Hubbard S.S."/>
            <person name="Banfield J.F."/>
        </authorList>
    </citation>
    <scope>NUCLEOTIDE SEQUENCE [LARGE SCALE GENOMIC DNA]</scope>
</reference>
<sequence length="104" mass="12295">MKKEILMVDAKNWRVRLEELLQWATFTHETVTIIGTSDPDVVRTKENDLNVLAMTVQDFEECLRIIRDRYTLNVFQHDPTRIVATDGKLRWQHTVTFRLGRPVN</sequence>
<gene>
    <name evidence="1" type="ORF">A3E39_01825</name>
</gene>
<dbReference type="Proteomes" id="UP000176603">
    <property type="component" value="Unassembled WGS sequence"/>
</dbReference>
<proteinExistence type="predicted"/>
<dbReference type="AlphaFoldDB" id="A0A1F7UPW6"/>
<evidence type="ECO:0000313" key="2">
    <source>
        <dbReference type="Proteomes" id="UP000176603"/>
    </source>
</evidence>
<protein>
    <submittedName>
        <fullName evidence="1">Uncharacterized protein</fullName>
    </submittedName>
</protein>
<organism evidence="1 2">
    <name type="scientific">Candidatus Uhrbacteria bacterium RIFCSPHIGHO2_12_FULL_60_25</name>
    <dbReference type="NCBI Taxonomy" id="1802399"/>
    <lineage>
        <taxon>Bacteria</taxon>
        <taxon>Candidatus Uhriibacteriota</taxon>
    </lineage>
</organism>
<evidence type="ECO:0000313" key="1">
    <source>
        <dbReference type="EMBL" id="OGL79748.1"/>
    </source>
</evidence>